<feature type="domain" description="AMP-dependent synthetase/ligase" evidence="3">
    <location>
        <begin position="93"/>
        <end position="178"/>
    </location>
</feature>
<comment type="similarity">
    <text evidence="1">Belongs to the ATP-dependent AMP-binding enzyme family.</text>
</comment>
<dbReference type="InterPro" id="IPR000873">
    <property type="entry name" value="AMP-dep_synth/lig_dom"/>
</dbReference>
<gene>
    <name evidence="5" type="ORF">SAMN05216552_10191</name>
</gene>
<dbReference type="OrthoDB" id="9766486at2"/>
<dbReference type="STRING" id="1035707.SAMN05216552_10191"/>
<proteinExistence type="inferred from homology"/>
<evidence type="ECO:0000259" key="4">
    <source>
        <dbReference type="Pfam" id="PF16177"/>
    </source>
</evidence>
<dbReference type="SUPFAM" id="SSF56801">
    <property type="entry name" value="Acetyl-CoA synthetase-like"/>
    <property type="match status" value="1"/>
</dbReference>
<dbReference type="GO" id="GO:0003987">
    <property type="term" value="F:acetate-CoA ligase activity"/>
    <property type="evidence" value="ECO:0007669"/>
    <property type="project" value="TreeGrafter"/>
</dbReference>
<dbReference type="Pfam" id="PF16177">
    <property type="entry name" value="ACAS_N"/>
    <property type="match status" value="1"/>
</dbReference>
<dbReference type="PANTHER" id="PTHR24095">
    <property type="entry name" value="ACETYL-COENZYME A SYNTHETASE"/>
    <property type="match status" value="1"/>
</dbReference>
<reference evidence="6" key="1">
    <citation type="submission" date="2016-10" db="EMBL/GenBank/DDBJ databases">
        <authorList>
            <person name="Varghese N."/>
            <person name="Submissions S."/>
        </authorList>
    </citation>
    <scope>NUCLEOTIDE SEQUENCE [LARGE SCALE GENOMIC DNA]</scope>
    <source>
        <strain evidence="6">CGMCC 1.11014</strain>
    </source>
</reference>
<organism evidence="5 6">
    <name type="scientific">Pseudoduganella namucuonensis</name>
    <dbReference type="NCBI Taxonomy" id="1035707"/>
    <lineage>
        <taxon>Bacteria</taxon>
        <taxon>Pseudomonadati</taxon>
        <taxon>Pseudomonadota</taxon>
        <taxon>Betaproteobacteria</taxon>
        <taxon>Burkholderiales</taxon>
        <taxon>Oxalobacteraceae</taxon>
        <taxon>Telluria group</taxon>
        <taxon>Pseudoduganella</taxon>
    </lineage>
</organism>
<name>A0A1I7KRJ6_9BURK</name>
<evidence type="ECO:0000313" key="6">
    <source>
        <dbReference type="Proteomes" id="UP000199391"/>
    </source>
</evidence>
<protein>
    <submittedName>
        <fullName evidence="5">Acetyl-CoA synthetase</fullName>
    </submittedName>
</protein>
<dbReference type="AlphaFoldDB" id="A0A1I7KRJ6"/>
<evidence type="ECO:0000313" key="5">
    <source>
        <dbReference type="EMBL" id="SFV00045.1"/>
    </source>
</evidence>
<dbReference type="InterPro" id="IPR032387">
    <property type="entry name" value="ACAS_N"/>
</dbReference>
<sequence>MSESDHTTHENRVFAPPADFAAQANVSGMAAYRALCAAAELDYEGFWARLAREHIEWKEPFTRTLNEDNAPFYRWFEGGKLNVSYNCLDRNLANGNADKTAIIFEADDGAVAKVSYKELHEKVCKFANGLKSRGIKKGDRVIIYMSMSVEGVAAMQACARIGATHSVVFGGFSAKSLQER</sequence>
<keyword evidence="2" id="KW-0007">Acetylation</keyword>
<feature type="non-terminal residue" evidence="5">
    <location>
        <position position="180"/>
    </location>
</feature>
<feature type="domain" description="Acetyl-coenzyme A synthetase N-terminal" evidence="4">
    <location>
        <begin position="32"/>
        <end position="87"/>
    </location>
</feature>
<dbReference type="Pfam" id="PF00501">
    <property type="entry name" value="AMP-binding"/>
    <property type="match status" value="1"/>
</dbReference>
<dbReference type="RefSeq" id="WP_143133232.1">
    <property type="nucleotide sequence ID" value="NZ_FPBO01000019.1"/>
</dbReference>
<evidence type="ECO:0000256" key="2">
    <source>
        <dbReference type="ARBA" id="ARBA00022990"/>
    </source>
</evidence>
<dbReference type="GO" id="GO:0006085">
    <property type="term" value="P:acetyl-CoA biosynthetic process"/>
    <property type="evidence" value="ECO:0007669"/>
    <property type="project" value="TreeGrafter"/>
</dbReference>
<dbReference type="PANTHER" id="PTHR24095:SF14">
    <property type="entry name" value="ACETYL-COENZYME A SYNTHETASE 1"/>
    <property type="match status" value="1"/>
</dbReference>
<dbReference type="Gene3D" id="3.40.50.12780">
    <property type="entry name" value="N-terminal domain of ligase-like"/>
    <property type="match status" value="1"/>
</dbReference>
<evidence type="ECO:0000256" key="1">
    <source>
        <dbReference type="ARBA" id="ARBA00006432"/>
    </source>
</evidence>
<dbReference type="EMBL" id="FPBO01000019">
    <property type="protein sequence ID" value="SFV00045.1"/>
    <property type="molecule type" value="Genomic_DNA"/>
</dbReference>
<accession>A0A1I7KRJ6</accession>
<dbReference type="Proteomes" id="UP000199391">
    <property type="component" value="Unassembled WGS sequence"/>
</dbReference>
<keyword evidence="6" id="KW-1185">Reference proteome</keyword>
<dbReference type="InterPro" id="IPR042099">
    <property type="entry name" value="ANL_N_sf"/>
</dbReference>
<evidence type="ECO:0000259" key="3">
    <source>
        <dbReference type="Pfam" id="PF00501"/>
    </source>
</evidence>